<proteinExistence type="predicted"/>
<evidence type="ECO:0000313" key="2">
    <source>
        <dbReference type="Proteomes" id="UP000265768"/>
    </source>
</evidence>
<dbReference type="AlphaFoldDB" id="A0A3A4B2T0"/>
<dbReference type="Proteomes" id="UP000265768">
    <property type="component" value="Unassembled WGS sequence"/>
</dbReference>
<reference evidence="1 2" key="1">
    <citation type="submission" date="2018-09" db="EMBL/GenBank/DDBJ databases">
        <title>YIM 75507 draft genome.</title>
        <authorList>
            <person name="Tang S."/>
            <person name="Feng Y."/>
        </authorList>
    </citation>
    <scope>NUCLEOTIDE SEQUENCE [LARGE SCALE GENOMIC DNA]</scope>
    <source>
        <strain evidence="1 2">YIM 75507</strain>
    </source>
</reference>
<sequence>MGEDAGPGGGGGRQDYSGAFDPDFRYEDLSKEALVRLVREYALIVHLLDRSVFAAIGMRYGQQAVEEIAIDEWRGASPIYGERLRRILNIEGDDCAAIFKVLQVDPGFPHHYMDVRYEVVDEKHGYFELKSCGALLDVEPWGERAVRGMCHTIEDGTFDVTAQAINPKARIRAVHRPPRDPAGRVPHCRWELTIDDDTEVLPEADITRLTRGTTAARAVFPPMRDGTPHIPEPPSAG</sequence>
<dbReference type="OrthoDB" id="3461157at2"/>
<accession>A0A3A4B2T0</accession>
<organism evidence="1 2">
    <name type="scientific">Bailinhaonella thermotolerans</name>
    <dbReference type="NCBI Taxonomy" id="1070861"/>
    <lineage>
        <taxon>Bacteria</taxon>
        <taxon>Bacillati</taxon>
        <taxon>Actinomycetota</taxon>
        <taxon>Actinomycetes</taxon>
        <taxon>Streptosporangiales</taxon>
        <taxon>Streptosporangiaceae</taxon>
        <taxon>Bailinhaonella</taxon>
    </lineage>
</organism>
<protein>
    <submittedName>
        <fullName evidence="1">Uncharacterized protein</fullName>
    </submittedName>
</protein>
<name>A0A3A4B2T0_9ACTN</name>
<dbReference type="RefSeq" id="WP_119927728.1">
    <property type="nucleotide sequence ID" value="NZ_QZEY01000006.1"/>
</dbReference>
<comment type="caution">
    <text evidence="1">The sequence shown here is derived from an EMBL/GenBank/DDBJ whole genome shotgun (WGS) entry which is preliminary data.</text>
</comment>
<evidence type="ECO:0000313" key="1">
    <source>
        <dbReference type="EMBL" id="RJL31700.1"/>
    </source>
</evidence>
<dbReference type="EMBL" id="QZEY01000006">
    <property type="protein sequence ID" value="RJL31700.1"/>
    <property type="molecule type" value="Genomic_DNA"/>
</dbReference>
<keyword evidence="2" id="KW-1185">Reference proteome</keyword>
<gene>
    <name evidence="1" type="ORF">D5H75_18525</name>
</gene>